<evidence type="ECO:0000259" key="5">
    <source>
        <dbReference type="PROSITE" id="PS51635"/>
    </source>
</evidence>
<gene>
    <name evidence="6" type="ORF">GQR91_10350</name>
</gene>
<keyword evidence="2 4" id="KW-0442">Lipid degradation</keyword>
<evidence type="ECO:0000256" key="1">
    <source>
        <dbReference type="ARBA" id="ARBA00022801"/>
    </source>
</evidence>
<dbReference type="PANTHER" id="PTHR14226:SF57">
    <property type="entry name" value="BLR7027 PROTEIN"/>
    <property type="match status" value="1"/>
</dbReference>
<keyword evidence="1 4" id="KW-0378">Hydrolase</keyword>
<organism evidence="6 7">
    <name type="scientific">Sphingomonas carotinifaciens</name>
    <dbReference type="NCBI Taxonomy" id="1166323"/>
    <lineage>
        <taxon>Bacteria</taxon>
        <taxon>Pseudomonadati</taxon>
        <taxon>Pseudomonadota</taxon>
        <taxon>Alphaproteobacteria</taxon>
        <taxon>Sphingomonadales</taxon>
        <taxon>Sphingomonadaceae</taxon>
        <taxon>Sphingomonas</taxon>
    </lineage>
</organism>
<dbReference type="SUPFAM" id="SSF52151">
    <property type="entry name" value="FabD/lysophospholipase-like"/>
    <property type="match status" value="1"/>
</dbReference>
<feature type="short sequence motif" description="DGA/G" evidence="4">
    <location>
        <begin position="206"/>
        <end position="208"/>
    </location>
</feature>
<keyword evidence="3 4" id="KW-0443">Lipid metabolism</keyword>
<evidence type="ECO:0000256" key="2">
    <source>
        <dbReference type="ARBA" id="ARBA00022963"/>
    </source>
</evidence>
<dbReference type="InterPro" id="IPR016035">
    <property type="entry name" value="Acyl_Trfase/lysoPLipase"/>
</dbReference>
<accession>A0A6N8LU38</accession>
<protein>
    <recommendedName>
        <fullName evidence="5">PNPLA domain-containing protein</fullName>
    </recommendedName>
</protein>
<dbReference type="PANTHER" id="PTHR14226">
    <property type="entry name" value="NEUROPATHY TARGET ESTERASE/SWISS CHEESE D.MELANOGASTER"/>
    <property type="match status" value="1"/>
</dbReference>
<dbReference type="InterPro" id="IPR002641">
    <property type="entry name" value="PNPLA_dom"/>
</dbReference>
<dbReference type="EMBL" id="WSUT01000005">
    <property type="protein sequence ID" value="MWC44047.1"/>
    <property type="molecule type" value="Genomic_DNA"/>
</dbReference>
<dbReference type="Gene3D" id="3.40.1090.10">
    <property type="entry name" value="Cytosolic phospholipase A2 catalytic domain"/>
    <property type="match status" value="2"/>
</dbReference>
<sequence length="355" mass="37551">MAGKAGASMGSWTDDHGARPRVALVLGGGNALGAYQAGVFEALQSAGIVPEWIAGTSIGAVNGALICGNAPEARLDRLRDFWRPAEGAISPTGPGETARRTASVAEAMLWGRGDVFAPRGPGTWPMGTQALYDSSPLGRGIARLVDIDRLNDGGMRYATVAVDLETGAERVFDTQRGRVGVDHVRASGALLPLFPPVTVDGRDLVDGGTASNLPVDLVLAEPGEGALLCIAVDLLPLEGGAARTLGDSLQRMQDLAFACQARRAITGWQRDYDLRARIPGETPRTVTLIHMAYGGEEREVSGKALDFSARSIGERWTRGARDMHHVIAQLDAGEIATGRSGLTVYRFQDGERREG</sequence>
<evidence type="ECO:0000256" key="3">
    <source>
        <dbReference type="ARBA" id="ARBA00023098"/>
    </source>
</evidence>
<dbReference type="Pfam" id="PF12536">
    <property type="entry name" value="DUF3734"/>
    <property type="match status" value="1"/>
</dbReference>
<dbReference type="InterPro" id="IPR021095">
    <property type="entry name" value="DUF3734"/>
</dbReference>
<dbReference type="GO" id="GO:0016042">
    <property type="term" value="P:lipid catabolic process"/>
    <property type="evidence" value="ECO:0007669"/>
    <property type="project" value="UniProtKB-UniRule"/>
</dbReference>
<comment type="caution">
    <text evidence="4">Lacks conserved residue(s) required for the propagation of feature annotation.</text>
</comment>
<dbReference type="CDD" id="cd07209">
    <property type="entry name" value="Pat_hypo_Ecoli_Z1214_like"/>
    <property type="match status" value="1"/>
</dbReference>
<proteinExistence type="predicted"/>
<feature type="domain" description="PNPLA" evidence="5">
    <location>
        <begin position="24"/>
        <end position="219"/>
    </location>
</feature>
<dbReference type="Pfam" id="PF01734">
    <property type="entry name" value="Patatin"/>
    <property type="match status" value="1"/>
</dbReference>
<evidence type="ECO:0000256" key="4">
    <source>
        <dbReference type="PROSITE-ProRule" id="PRU01161"/>
    </source>
</evidence>
<dbReference type="AlphaFoldDB" id="A0A6N8LU38"/>
<evidence type="ECO:0000313" key="6">
    <source>
        <dbReference type="EMBL" id="MWC44047.1"/>
    </source>
</evidence>
<reference evidence="6 7" key="1">
    <citation type="submission" date="2019-12" db="EMBL/GenBank/DDBJ databases">
        <authorList>
            <person name="Zheng J."/>
        </authorList>
    </citation>
    <scope>NUCLEOTIDE SEQUENCE [LARGE SCALE GENOMIC DNA]</scope>
    <source>
        <strain evidence="6 7">DSM 27347</strain>
    </source>
</reference>
<dbReference type="Proteomes" id="UP000436801">
    <property type="component" value="Unassembled WGS sequence"/>
</dbReference>
<evidence type="ECO:0000313" key="7">
    <source>
        <dbReference type="Proteomes" id="UP000436801"/>
    </source>
</evidence>
<dbReference type="InterPro" id="IPR050301">
    <property type="entry name" value="NTE"/>
</dbReference>
<dbReference type="GO" id="GO:0016787">
    <property type="term" value="F:hydrolase activity"/>
    <property type="evidence" value="ECO:0007669"/>
    <property type="project" value="UniProtKB-UniRule"/>
</dbReference>
<dbReference type="PROSITE" id="PS51635">
    <property type="entry name" value="PNPLA"/>
    <property type="match status" value="1"/>
</dbReference>
<feature type="short sequence motif" description="GXSXG" evidence="4">
    <location>
        <begin position="55"/>
        <end position="59"/>
    </location>
</feature>
<comment type="caution">
    <text evidence="6">The sequence shown here is derived from an EMBL/GenBank/DDBJ whole genome shotgun (WGS) entry which is preliminary data.</text>
</comment>
<feature type="active site" description="Proton acceptor" evidence="4">
    <location>
        <position position="206"/>
    </location>
</feature>
<feature type="active site" description="Nucleophile" evidence="4">
    <location>
        <position position="57"/>
    </location>
</feature>
<name>A0A6N8LU38_9SPHN</name>